<dbReference type="EMBL" id="CM046121">
    <property type="protein sequence ID" value="KAI8434426.1"/>
    <property type="molecule type" value="Genomic_DNA"/>
</dbReference>
<dbReference type="Proteomes" id="UP001064048">
    <property type="component" value="Chromosome 21"/>
</dbReference>
<reference evidence="1 2" key="1">
    <citation type="journal article" date="2022" name="Genome Biol. Evol.">
        <title>The Spruce Budworm Genome: Reconstructing the Evolutionary History of Antifreeze Proteins.</title>
        <authorList>
            <person name="Beliveau C."/>
            <person name="Gagne P."/>
            <person name="Picq S."/>
            <person name="Vernygora O."/>
            <person name="Keeling C.I."/>
            <person name="Pinkney K."/>
            <person name="Doucet D."/>
            <person name="Wen F."/>
            <person name="Johnston J.S."/>
            <person name="Maaroufi H."/>
            <person name="Boyle B."/>
            <person name="Laroche J."/>
            <person name="Dewar K."/>
            <person name="Juretic N."/>
            <person name="Blackburn G."/>
            <person name="Nisole A."/>
            <person name="Brunet B."/>
            <person name="Brandao M."/>
            <person name="Lumley L."/>
            <person name="Duan J."/>
            <person name="Quan G."/>
            <person name="Lucarotti C.J."/>
            <person name="Roe A.D."/>
            <person name="Sperling F.A.H."/>
            <person name="Levesque R.C."/>
            <person name="Cusson M."/>
        </authorList>
    </citation>
    <scope>NUCLEOTIDE SEQUENCE [LARGE SCALE GENOMIC DNA]</scope>
    <source>
        <strain evidence="1">Glfc:IPQL:Cfum</strain>
    </source>
</reference>
<gene>
    <name evidence="1" type="ORF">MSG28_012461</name>
</gene>
<organism evidence="1 2">
    <name type="scientific">Choristoneura fumiferana</name>
    <name type="common">Spruce budworm moth</name>
    <name type="synonym">Archips fumiferana</name>
    <dbReference type="NCBI Taxonomy" id="7141"/>
    <lineage>
        <taxon>Eukaryota</taxon>
        <taxon>Metazoa</taxon>
        <taxon>Ecdysozoa</taxon>
        <taxon>Arthropoda</taxon>
        <taxon>Hexapoda</taxon>
        <taxon>Insecta</taxon>
        <taxon>Pterygota</taxon>
        <taxon>Neoptera</taxon>
        <taxon>Endopterygota</taxon>
        <taxon>Lepidoptera</taxon>
        <taxon>Glossata</taxon>
        <taxon>Ditrysia</taxon>
        <taxon>Tortricoidea</taxon>
        <taxon>Tortricidae</taxon>
        <taxon>Tortricinae</taxon>
        <taxon>Choristoneura</taxon>
    </lineage>
</organism>
<proteinExistence type="predicted"/>
<accession>A0ACC0KD22</accession>
<evidence type="ECO:0000313" key="1">
    <source>
        <dbReference type="EMBL" id="KAI8434426.1"/>
    </source>
</evidence>
<name>A0ACC0KD22_CHOFU</name>
<keyword evidence="2" id="KW-1185">Reference proteome</keyword>
<protein>
    <submittedName>
        <fullName evidence="1">Uncharacterized protein</fullName>
    </submittedName>
</protein>
<comment type="caution">
    <text evidence="1">The sequence shown here is derived from an EMBL/GenBank/DDBJ whole genome shotgun (WGS) entry which is preliminary data.</text>
</comment>
<evidence type="ECO:0000313" key="2">
    <source>
        <dbReference type="Proteomes" id="UP001064048"/>
    </source>
</evidence>
<sequence length="311" mass="33041">MAMDITTSKAIAILALGLGSFVTGMLPACISEGTRQRNPLTISCLLCFGAGVLLSTSLIHMLPEARENLPQYSELLLCLGFFIVYFVDELVHFFYGRGGIHDYPKPTYGTEQTSLLRPHEDLRGGDGELDTRERCCGDTDNPRMCHVSHTAPCNKSSSGFLGLLCALFVHSLLEGLAIGLQQSSARVLLLLGAVASHKYVVGFCLGAELCAAERSLCAHIVSVALFAGGSAAGIALGAGLESVKSVQDSVAVPIMQALAAGTLLYVTVSEVLPRERARFHEQKRGGGVAQLSAVLVGFAAMYVSTKYLDQD</sequence>